<feature type="compositionally biased region" description="Acidic residues" evidence="9">
    <location>
        <begin position="349"/>
        <end position="358"/>
    </location>
</feature>
<dbReference type="GO" id="GO:0016887">
    <property type="term" value="F:ATP hydrolysis activity"/>
    <property type="evidence" value="ECO:0007669"/>
    <property type="project" value="InterPro"/>
</dbReference>
<evidence type="ECO:0000256" key="7">
    <source>
        <dbReference type="ARBA" id="ARBA00023136"/>
    </source>
</evidence>
<dbReference type="NCBIfam" id="TIGR04521">
    <property type="entry name" value="ECF_ATPase_2"/>
    <property type="match status" value="1"/>
</dbReference>
<keyword evidence="6" id="KW-1278">Translocase</keyword>
<evidence type="ECO:0000256" key="8">
    <source>
        <dbReference type="RuleBase" id="RU365104"/>
    </source>
</evidence>
<reference evidence="11 12" key="1">
    <citation type="submission" date="2015-09" db="EMBL/GenBank/DDBJ databases">
        <authorList>
            <consortium name="Pathogen Informatics"/>
        </authorList>
    </citation>
    <scope>NUCLEOTIDE SEQUENCE [LARGE SCALE GENOMIC DNA]</scope>
    <source>
        <strain evidence="11 12">2789STDY5834863</strain>
    </source>
</reference>
<name>A0A174G335_9FIRM</name>
<sequence>MSIELKNVTYTYSPGTAYEIHALKDINLSIPDGQFIGIIGHTGSGKSTLIQHFNALIRPTSGTITYNGEDIWGEKYDRRALRSEVGLVFQYPEHQLFENDVLSDVCFGPMNQGLSREEAEVEAKKALQHVGFKEKNFSKSPFELSGGQKKRVAIAGVLAMNPKILILDEPTAGLDPKGRDDILDQIAELHKVRGITIILVSHSMEDIAKYAERLIVVNDGEIAYDDAPKAVFAHYRELEAMGLAAPQITYIMHALKEKGLDVDVTATTVDEAKENILAVLRKCNLGKLSGNRQSVSDSQSKKENAKAETLISEMEADLTKDGTKESHSDVPDEDLSIQKETMDKKSAEQEENEGGQEV</sequence>
<dbReference type="InterPro" id="IPR027417">
    <property type="entry name" value="P-loop_NTPase"/>
</dbReference>
<evidence type="ECO:0000259" key="10">
    <source>
        <dbReference type="PROSITE" id="PS50893"/>
    </source>
</evidence>
<dbReference type="SUPFAM" id="SSF52540">
    <property type="entry name" value="P-loop containing nucleoside triphosphate hydrolases"/>
    <property type="match status" value="1"/>
</dbReference>
<dbReference type="PANTHER" id="PTHR43553:SF27">
    <property type="entry name" value="ENERGY-COUPLING FACTOR TRANSPORTER ATP-BINDING PROTEIN ECFA2"/>
    <property type="match status" value="1"/>
</dbReference>
<dbReference type="InterPro" id="IPR003439">
    <property type="entry name" value="ABC_transporter-like_ATP-bd"/>
</dbReference>
<feature type="region of interest" description="Disordered" evidence="9">
    <location>
        <begin position="289"/>
        <end position="358"/>
    </location>
</feature>
<dbReference type="EMBL" id="CYZN01000027">
    <property type="protein sequence ID" value="CUO55249.1"/>
    <property type="molecule type" value="Genomic_DNA"/>
</dbReference>
<dbReference type="Pfam" id="PF00005">
    <property type="entry name" value="ABC_tran"/>
    <property type="match status" value="1"/>
</dbReference>
<keyword evidence="11" id="KW-0378">Hydrolase</keyword>
<evidence type="ECO:0000313" key="12">
    <source>
        <dbReference type="Proteomes" id="UP000095431"/>
    </source>
</evidence>
<evidence type="ECO:0000256" key="6">
    <source>
        <dbReference type="ARBA" id="ARBA00022967"/>
    </source>
</evidence>
<dbReference type="PROSITE" id="PS00211">
    <property type="entry name" value="ABC_TRANSPORTER_1"/>
    <property type="match status" value="1"/>
</dbReference>
<dbReference type="PANTHER" id="PTHR43553">
    <property type="entry name" value="HEAVY METAL TRANSPORTER"/>
    <property type="match status" value="1"/>
</dbReference>
<dbReference type="eggNOG" id="COG1122">
    <property type="taxonomic scope" value="Bacteria"/>
</dbReference>
<evidence type="ECO:0000256" key="3">
    <source>
        <dbReference type="ARBA" id="ARBA00022475"/>
    </source>
</evidence>
<dbReference type="GO" id="GO:0043190">
    <property type="term" value="C:ATP-binding cassette (ABC) transporter complex"/>
    <property type="evidence" value="ECO:0007669"/>
    <property type="project" value="TreeGrafter"/>
</dbReference>
<evidence type="ECO:0000313" key="11">
    <source>
        <dbReference type="EMBL" id="CUO55249.1"/>
    </source>
</evidence>
<evidence type="ECO:0000256" key="2">
    <source>
        <dbReference type="ARBA" id="ARBA00022448"/>
    </source>
</evidence>
<dbReference type="GO" id="GO:0005524">
    <property type="term" value="F:ATP binding"/>
    <property type="evidence" value="ECO:0007669"/>
    <property type="project" value="UniProtKB-UniRule"/>
</dbReference>
<comment type="subunit">
    <text evidence="8">Forms a stable energy-coupling factor (ECF) transporter complex composed of 2 membrane-embedded substrate-binding proteins (S component), 2 ATP-binding proteins (A component) and 2 transmembrane proteins (T component).</text>
</comment>
<keyword evidence="5 8" id="KW-0067">ATP-binding</keyword>
<dbReference type="PROSITE" id="PS50893">
    <property type="entry name" value="ABC_TRANSPORTER_2"/>
    <property type="match status" value="1"/>
</dbReference>
<feature type="compositionally biased region" description="Basic and acidic residues" evidence="9">
    <location>
        <begin position="317"/>
        <end position="348"/>
    </location>
</feature>
<comment type="subcellular location">
    <subcellularLocation>
        <location evidence="1 8">Cell membrane</location>
        <topology evidence="1 8">Peripheral membrane protein</topology>
    </subcellularLocation>
</comment>
<dbReference type="InterPro" id="IPR015856">
    <property type="entry name" value="ABC_transpr_CbiO/EcfA_su"/>
</dbReference>
<keyword evidence="3 8" id="KW-1003">Cell membrane</keyword>
<dbReference type="CDD" id="cd03225">
    <property type="entry name" value="ABC_cobalt_CbiO_domain1"/>
    <property type="match status" value="1"/>
</dbReference>
<gene>
    <name evidence="11" type="primary">ecfA2</name>
    <name evidence="11" type="ORF">ERS852478_03167</name>
</gene>
<dbReference type="GO" id="GO:0042626">
    <property type="term" value="F:ATPase-coupled transmembrane transporter activity"/>
    <property type="evidence" value="ECO:0007669"/>
    <property type="project" value="TreeGrafter"/>
</dbReference>
<evidence type="ECO:0000256" key="1">
    <source>
        <dbReference type="ARBA" id="ARBA00004202"/>
    </source>
</evidence>
<comment type="similarity">
    <text evidence="8">Belongs to the ABC transporter superfamily. Energy-coupling factor EcfA family.</text>
</comment>
<evidence type="ECO:0000256" key="9">
    <source>
        <dbReference type="SAM" id="MobiDB-lite"/>
    </source>
</evidence>
<accession>A0A174G335</accession>
<protein>
    <recommendedName>
        <fullName evidence="8">Energy-coupling factor transporter ATP-binding protein EcfA2</fullName>
        <ecNumber evidence="8">7.-.-.-</ecNumber>
    </recommendedName>
</protein>
<comment type="function">
    <text evidence="8">ATP-binding (A) component of a common energy-coupling factor (ECF) ABC-transporter complex.</text>
</comment>
<dbReference type="InterPro" id="IPR017871">
    <property type="entry name" value="ABC_transporter-like_CS"/>
</dbReference>
<dbReference type="Proteomes" id="UP000095431">
    <property type="component" value="Unassembled WGS sequence"/>
</dbReference>
<dbReference type="InterPro" id="IPR003593">
    <property type="entry name" value="AAA+_ATPase"/>
</dbReference>
<organism evidence="11 12">
    <name type="scientific">Blautia wexlerae</name>
    <dbReference type="NCBI Taxonomy" id="418240"/>
    <lineage>
        <taxon>Bacteria</taxon>
        <taxon>Bacillati</taxon>
        <taxon>Bacillota</taxon>
        <taxon>Clostridia</taxon>
        <taxon>Lachnospirales</taxon>
        <taxon>Lachnospiraceae</taxon>
        <taxon>Blautia</taxon>
    </lineage>
</organism>
<evidence type="ECO:0000256" key="5">
    <source>
        <dbReference type="ARBA" id="ARBA00022840"/>
    </source>
</evidence>
<dbReference type="Gene3D" id="3.40.50.300">
    <property type="entry name" value="P-loop containing nucleotide triphosphate hydrolases"/>
    <property type="match status" value="1"/>
</dbReference>
<proteinExistence type="inferred from homology"/>
<dbReference type="AlphaFoldDB" id="A0A174G335"/>
<keyword evidence="7 8" id="KW-0472">Membrane</keyword>
<evidence type="ECO:0000256" key="4">
    <source>
        <dbReference type="ARBA" id="ARBA00022741"/>
    </source>
</evidence>
<dbReference type="InterPro" id="IPR050095">
    <property type="entry name" value="ECF_ABC_transporter_ATP-bd"/>
</dbReference>
<dbReference type="SMART" id="SM00382">
    <property type="entry name" value="AAA"/>
    <property type="match status" value="1"/>
</dbReference>
<dbReference type="InterPro" id="IPR030946">
    <property type="entry name" value="EcfA2"/>
</dbReference>
<dbReference type="FunFam" id="3.40.50.300:FF:000224">
    <property type="entry name" value="Energy-coupling factor transporter ATP-binding protein EcfA"/>
    <property type="match status" value="1"/>
</dbReference>
<feature type="domain" description="ABC transporter" evidence="10">
    <location>
        <begin position="3"/>
        <end position="244"/>
    </location>
</feature>
<keyword evidence="4 8" id="KW-0547">Nucleotide-binding</keyword>
<dbReference type="EC" id="7.-.-.-" evidence="8"/>
<keyword evidence="2 8" id="KW-0813">Transport</keyword>